<feature type="compositionally biased region" description="Polar residues" evidence="1">
    <location>
        <begin position="221"/>
        <end position="234"/>
    </location>
</feature>
<dbReference type="AlphaFoldDB" id="A0A3G8ZQR5"/>
<dbReference type="Proteomes" id="UP000268084">
    <property type="component" value="Chromosome"/>
</dbReference>
<accession>A0A3G8ZQR5</accession>
<keyword evidence="2" id="KW-1133">Transmembrane helix</keyword>
<keyword evidence="4" id="KW-1185">Reference proteome</keyword>
<name>A0A3G8ZQR5_9ACTN</name>
<proteinExistence type="predicted"/>
<keyword evidence="2" id="KW-0472">Membrane</keyword>
<reference evidence="3 4" key="2">
    <citation type="submission" date="2018-12" db="EMBL/GenBank/DDBJ databases">
        <title>Nakamurella antarcticus sp. nov., isolated from Antarctica South Shetland Islands soil.</title>
        <authorList>
            <person name="Peng F."/>
        </authorList>
    </citation>
    <scope>NUCLEOTIDE SEQUENCE [LARGE SCALE GENOMIC DNA]</scope>
    <source>
        <strain evidence="3 4">S14-144</strain>
    </source>
</reference>
<evidence type="ECO:0000256" key="1">
    <source>
        <dbReference type="SAM" id="MobiDB-lite"/>
    </source>
</evidence>
<protein>
    <submittedName>
        <fullName evidence="3">DUF2510 domain-containing protein</fullName>
    </submittedName>
</protein>
<keyword evidence="2" id="KW-0812">Transmembrane</keyword>
<dbReference type="KEGG" id="nak:EH165_00635"/>
<gene>
    <name evidence="3" type="ORF">EH165_00635</name>
</gene>
<evidence type="ECO:0000313" key="4">
    <source>
        <dbReference type="Proteomes" id="UP000268084"/>
    </source>
</evidence>
<dbReference type="EMBL" id="CP034170">
    <property type="protein sequence ID" value="AZI56894.1"/>
    <property type="molecule type" value="Genomic_DNA"/>
</dbReference>
<organism evidence="3 4">
    <name type="scientific">Nakamurella antarctica</name>
    <dbReference type="NCBI Taxonomy" id="1902245"/>
    <lineage>
        <taxon>Bacteria</taxon>
        <taxon>Bacillati</taxon>
        <taxon>Actinomycetota</taxon>
        <taxon>Actinomycetes</taxon>
        <taxon>Nakamurellales</taxon>
        <taxon>Nakamurellaceae</taxon>
        <taxon>Nakamurella</taxon>
    </lineage>
</organism>
<feature type="transmembrane region" description="Helical" evidence="2">
    <location>
        <begin position="107"/>
        <end position="135"/>
    </location>
</feature>
<dbReference type="OrthoDB" id="3243398at2"/>
<reference evidence="3 4" key="1">
    <citation type="submission" date="2018-11" db="EMBL/GenBank/DDBJ databases">
        <authorList>
            <person name="Da X."/>
        </authorList>
    </citation>
    <scope>NUCLEOTIDE SEQUENCE [LARGE SCALE GENOMIC DNA]</scope>
    <source>
        <strain evidence="3 4">S14-144</strain>
    </source>
</reference>
<feature type="region of interest" description="Disordered" evidence="1">
    <location>
        <begin position="213"/>
        <end position="252"/>
    </location>
</feature>
<evidence type="ECO:0000256" key="2">
    <source>
        <dbReference type="SAM" id="Phobius"/>
    </source>
</evidence>
<sequence length="286" mass="31024">MYGATIRSGSLAPGVALKVSLPYPERLNMARLNAAPGENNVVTERFSPSLLLFWLRTEVSVSSMRIVGSSPNTVLGLIPLGSDDFQVPLNNVANVGVNSRWSIFRALFGIIFMVAGLQIGDAGLILALLGLSMLLNSASAALTIDNNGGGRSTVTVSFLEKKKLEKFRETVNQRLFNDHQLGRHEDVMKIQHSQLMMQTMQLEAQLRAAPQSGSYVPAGLSHQSPQANPSNQVFQGADAETSPPVPSAQSGMWAKDPAERYEMRYFDGSKWTHHVSTNGSTSIDPL</sequence>
<evidence type="ECO:0000313" key="3">
    <source>
        <dbReference type="EMBL" id="AZI56894.1"/>
    </source>
</evidence>